<evidence type="ECO:0000313" key="2">
    <source>
        <dbReference type="Proteomes" id="UP001152795"/>
    </source>
</evidence>
<name>A0A6S7KKL1_PARCT</name>
<dbReference type="PROSITE" id="PS50017">
    <property type="entry name" value="DEATH_DOMAIN"/>
    <property type="match status" value="1"/>
</dbReference>
<reference evidence="1" key="1">
    <citation type="submission" date="2020-04" db="EMBL/GenBank/DDBJ databases">
        <authorList>
            <person name="Alioto T."/>
            <person name="Alioto T."/>
            <person name="Gomez Garrido J."/>
        </authorList>
    </citation>
    <scope>NUCLEOTIDE SEQUENCE</scope>
    <source>
        <strain evidence="1">A484AB</strain>
    </source>
</reference>
<dbReference type="SMART" id="SM00005">
    <property type="entry name" value="DEATH"/>
    <property type="match status" value="1"/>
</dbReference>
<gene>
    <name evidence="1" type="ORF">PACLA_8A059758</name>
</gene>
<dbReference type="Gene3D" id="1.10.533.10">
    <property type="entry name" value="Death Domain, Fas"/>
    <property type="match status" value="1"/>
</dbReference>
<sequence>MASSGRKRRLVSSLDGEVLERLSMKLNPRMLLKDYQSLAGRLKYTYEFIRNFARERDPTLALLQHWWSSKRGKEKTVTILLELLSDMERDDCVDLLRPYEFYMSHEASELDERPVIAGATDQNVNPYNPYFPARDDHQGQAGQLGTAKPGQ</sequence>
<dbReference type="InterPro" id="IPR011029">
    <property type="entry name" value="DEATH-like_dom_sf"/>
</dbReference>
<accession>A0A6S7KKL1</accession>
<evidence type="ECO:0000313" key="1">
    <source>
        <dbReference type="EMBL" id="CAB4027802.1"/>
    </source>
</evidence>
<proteinExistence type="predicted"/>
<dbReference type="Proteomes" id="UP001152795">
    <property type="component" value="Unassembled WGS sequence"/>
</dbReference>
<dbReference type="SUPFAM" id="SSF47986">
    <property type="entry name" value="DEATH domain"/>
    <property type="match status" value="1"/>
</dbReference>
<dbReference type="Pfam" id="PF00531">
    <property type="entry name" value="Death"/>
    <property type="match status" value="1"/>
</dbReference>
<dbReference type="OrthoDB" id="10037120at2759"/>
<dbReference type="AlphaFoldDB" id="A0A6S7KKL1"/>
<keyword evidence="2" id="KW-1185">Reference proteome</keyword>
<dbReference type="EMBL" id="CACRXK020015027">
    <property type="protein sequence ID" value="CAB4027802.1"/>
    <property type="molecule type" value="Genomic_DNA"/>
</dbReference>
<comment type="caution">
    <text evidence="1">The sequence shown here is derived from an EMBL/GenBank/DDBJ whole genome shotgun (WGS) entry which is preliminary data.</text>
</comment>
<dbReference type="GO" id="GO:0007165">
    <property type="term" value="P:signal transduction"/>
    <property type="evidence" value="ECO:0007669"/>
    <property type="project" value="InterPro"/>
</dbReference>
<protein>
    <submittedName>
        <fullName evidence="1">Mucosa-associated lymphoid tissue lymphoma translocation 1-like</fullName>
    </submittedName>
</protein>
<dbReference type="InterPro" id="IPR000488">
    <property type="entry name" value="Death_dom"/>
</dbReference>
<organism evidence="1 2">
    <name type="scientific">Paramuricea clavata</name>
    <name type="common">Red gorgonian</name>
    <name type="synonym">Violescent sea-whip</name>
    <dbReference type="NCBI Taxonomy" id="317549"/>
    <lineage>
        <taxon>Eukaryota</taxon>
        <taxon>Metazoa</taxon>
        <taxon>Cnidaria</taxon>
        <taxon>Anthozoa</taxon>
        <taxon>Octocorallia</taxon>
        <taxon>Malacalcyonacea</taxon>
        <taxon>Plexauridae</taxon>
        <taxon>Paramuricea</taxon>
    </lineage>
</organism>